<organism evidence="5 7">
    <name type="scientific">Pseudoalteromonas citrea</name>
    <dbReference type="NCBI Taxonomy" id="43655"/>
    <lineage>
        <taxon>Bacteria</taxon>
        <taxon>Pseudomonadati</taxon>
        <taxon>Pseudomonadota</taxon>
        <taxon>Gammaproteobacteria</taxon>
        <taxon>Alteromonadales</taxon>
        <taxon>Pseudoalteromonadaceae</taxon>
        <taxon>Pseudoalteromonas</taxon>
    </lineage>
</organism>
<reference evidence="5 7" key="1">
    <citation type="submission" date="2017-12" db="EMBL/GenBank/DDBJ databases">
        <authorList>
            <person name="Paulsen S."/>
            <person name="Gram L.K."/>
        </authorList>
    </citation>
    <scope>NUCLEOTIDE SEQUENCE [LARGE SCALE GENOMIC DNA]</scope>
    <source>
        <strain evidence="5 7">S2231</strain>
        <strain evidence="4">S2233</strain>
    </source>
</reference>
<dbReference type="EMBL" id="PNCL01000094">
    <property type="protein sequence ID" value="TMP55802.1"/>
    <property type="molecule type" value="Genomic_DNA"/>
</dbReference>
<proteinExistence type="predicted"/>
<dbReference type="AlphaFoldDB" id="A0A5S3XKV7"/>
<feature type="domain" description="Beta-lactamase-related" evidence="2">
    <location>
        <begin position="33"/>
        <end position="363"/>
    </location>
</feature>
<dbReference type="Gene3D" id="2.40.128.600">
    <property type="match status" value="1"/>
</dbReference>
<gene>
    <name evidence="5" type="ORF">CWB96_16485</name>
    <name evidence="4" type="ORF">CWB97_15275</name>
</gene>
<dbReference type="Gene3D" id="3.40.710.10">
    <property type="entry name" value="DD-peptidase/beta-lactamase superfamily"/>
    <property type="match status" value="1"/>
</dbReference>
<dbReference type="InterPro" id="IPR050491">
    <property type="entry name" value="AmpC-like"/>
</dbReference>
<dbReference type="RefSeq" id="WP_138597650.1">
    <property type="nucleotide sequence ID" value="NZ_PNCK01000060.1"/>
</dbReference>
<dbReference type="InterPro" id="IPR021860">
    <property type="entry name" value="Peptidase_S12_Pab87-rel_C"/>
</dbReference>
<dbReference type="InterPro" id="IPR012338">
    <property type="entry name" value="Beta-lactam/transpept-like"/>
</dbReference>
<dbReference type="EMBL" id="PNCK01000060">
    <property type="protein sequence ID" value="TMP41229.1"/>
    <property type="molecule type" value="Genomic_DNA"/>
</dbReference>
<protein>
    <submittedName>
        <fullName evidence="5">Serine hydrolase</fullName>
    </submittedName>
</protein>
<evidence type="ECO:0000259" key="2">
    <source>
        <dbReference type="Pfam" id="PF00144"/>
    </source>
</evidence>
<accession>A0A5S3XKV7</accession>
<sequence length="518" mass="58243">MNYIKKSVYTGIVLSQLVFAPLCLSAQLTPKQIDALVEKATDELNVPGVALAVVKSGEVVHAKGYGVQSIENNTPVTTDTLFQVASISKSFVTAALALLVDENKLSWDDKVIDYLPQFQMYDPWVTREFTIRDLLTHRSGLPQGAGDLLQWPDAAAHATPDEIISALKYLKPSSSFRSEYAYVNLMYIVAEEVIREITKMPWDLYVEKALIAPLKMTHCVASPTRIKIPSKRAIPHMEVDGTLKTTFFKDDNLINCDIAGMAKWAQLFLAKGKRPDGQDLFSEKQHAEMWKPVTLKKVAYIDQKYAQTHFRAYGLGWNLMDFHGHLHVSHGGAVQGMTSHIAFLPEKDVAVIALTNQWSRAAQGLTATILEHYIEAEPTNYIDVYIEGNKRYEAYKKQQKKTEKPLHLSTTKPPMALNQYAGTYQDNWYGTVDVTVIGSELNIKFSRGNALTGKLAHIEGNRFVAKWHDRTLNADAFVKFDVDFEGKVIGFKMKAVSRSTDFSYNFHDLNLKKVSVQE</sequence>
<feature type="chain" id="PRO_5024279597" evidence="1">
    <location>
        <begin position="21"/>
        <end position="518"/>
    </location>
</feature>
<feature type="signal peptide" evidence="1">
    <location>
        <begin position="1"/>
        <end position="20"/>
    </location>
</feature>
<dbReference type="SUPFAM" id="SSF56601">
    <property type="entry name" value="beta-lactamase/transpeptidase-like"/>
    <property type="match status" value="1"/>
</dbReference>
<dbReference type="OrthoDB" id="119951at2"/>
<keyword evidence="6" id="KW-1185">Reference proteome</keyword>
<evidence type="ECO:0000259" key="3">
    <source>
        <dbReference type="Pfam" id="PF11954"/>
    </source>
</evidence>
<evidence type="ECO:0000256" key="1">
    <source>
        <dbReference type="SAM" id="SignalP"/>
    </source>
</evidence>
<evidence type="ECO:0000313" key="5">
    <source>
        <dbReference type="EMBL" id="TMP55802.1"/>
    </source>
</evidence>
<dbReference type="GO" id="GO:0016787">
    <property type="term" value="F:hydrolase activity"/>
    <property type="evidence" value="ECO:0007669"/>
    <property type="project" value="UniProtKB-KW"/>
</dbReference>
<evidence type="ECO:0000313" key="7">
    <source>
        <dbReference type="Proteomes" id="UP000307706"/>
    </source>
</evidence>
<keyword evidence="5" id="KW-0378">Hydrolase</keyword>
<dbReference type="PANTHER" id="PTHR46825:SF15">
    <property type="entry name" value="BETA-LACTAMASE-RELATED DOMAIN-CONTAINING PROTEIN"/>
    <property type="match status" value="1"/>
</dbReference>
<evidence type="ECO:0000313" key="6">
    <source>
        <dbReference type="Proteomes" id="UP000305730"/>
    </source>
</evidence>
<dbReference type="Proteomes" id="UP000307706">
    <property type="component" value="Unassembled WGS sequence"/>
</dbReference>
<dbReference type="Proteomes" id="UP000305730">
    <property type="component" value="Unassembled WGS sequence"/>
</dbReference>
<keyword evidence="1" id="KW-0732">Signal</keyword>
<comment type="caution">
    <text evidence="5">The sequence shown here is derived from an EMBL/GenBank/DDBJ whole genome shotgun (WGS) entry which is preliminary data.</text>
</comment>
<dbReference type="InterPro" id="IPR001466">
    <property type="entry name" value="Beta-lactam-related"/>
</dbReference>
<reference evidence="6 7" key="2">
    <citation type="submission" date="2019-06" db="EMBL/GenBank/DDBJ databases">
        <title>Co-occurence of chitin degradation, pigmentation and bioactivity in marine Pseudoalteromonas.</title>
        <authorList>
            <person name="Sonnenschein E.C."/>
            <person name="Bech P.K."/>
        </authorList>
    </citation>
    <scope>NUCLEOTIDE SEQUENCE [LARGE SCALE GENOMIC DNA]</scope>
    <source>
        <strain evidence="7">S2231</strain>
        <strain evidence="6">S2233</strain>
    </source>
</reference>
<dbReference type="Pfam" id="PF00144">
    <property type="entry name" value="Beta-lactamase"/>
    <property type="match status" value="1"/>
</dbReference>
<dbReference type="PANTHER" id="PTHR46825">
    <property type="entry name" value="D-ALANYL-D-ALANINE-CARBOXYPEPTIDASE/ENDOPEPTIDASE AMPH"/>
    <property type="match status" value="1"/>
</dbReference>
<feature type="domain" description="Peptidase S12 Pab87-related C-terminal" evidence="3">
    <location>
        <begin position="410"/>
        <end position="513"/>
    </location>
</feature>
<evidence type="ECO:0000313" key="4">
    <source>
        <dbReference type="EMBL" id="TMP41229.1"/>
    </source>
</evidence>
<dbReference type="Pfam" id="PF11954">
    <property type="entry name" value="DUF3471"/>
    <property type="match status" value="1"/>
</dbReference>
<reference evidence="5" key="3">
    <citation type="submission" date="2019-09" db="EMBL/GenBank/DDBJ databases">
        <title>Co-occurence of chitin degradation, pigmentation and bioactivity in marine Pseudoalteromonas.</title>
        <authorList>
            <person name="Sonnenschein E.C."/>
            <person name="Bech P.K."/>
        </authorList>
    </citation>
    <scope>NUCLEOTIDE SEQUENCE</scope>
    <source>
        <strain evidence="5">S2231</strain>
        <strain evidence="4">S2233</strain>
    </source>
</reference>
<name>A0A5S3XKV7_9GAMM</name>